<dbReference type="Pfam" id="PF06733">
    <property type="entry name" value="DEAD_2"/>
    <property type="match status" value="1"/>
</dbReference>
<keyword evidence="12" id="KW-0238">DNA-binding</keyword>
<proteinExistence type="inferred from homology"/>
<sequence length="783" mass="91170">MIKEINISVRNLVEFVLRGGDLNLQFSQPRAALEGIRGHQEVQKGYSNDDESEVSIKHQLEYRGYLFNLTGRIDGVLKLDGLIVLDEIKTVSVPITEITEDYNHLHWGQVKGYGYIYATENNLEEIDLQLTYYNIKTKEAKSFRRTYTFSELKEYFFYLIDEYIVWGNLLKNWEEKRNYSAKTLKFPFANYRKGQRKLAVSVYQTIKEEKKLFIQAPTGIGKTISTIFPAVKAMGEGKTSKIFYLTAKTITRQVAEEAIDKLRTQGLHLKAVTITAKDKICFEKSKSCSPDECQYAKGYYNRLKAALKEIIEEEKFDRNTIEALAIKYTLCPFEFSLELTLWSDCVICDYNYVFDPRVYLKRFFLEYGGDYTFLIDEAHNLVERARMMFSAEIFKSRILQEKKYIKKISNDIAKSLQKINSYLLNMSKLCNEDGFYIQKEEPSGIYSLLKGFAEECDYFFSENQEEEISEEFLQLYFDIIAFIKISEFYDENYITYLEAQGKETKLKIFCLDPSTLLKGALKRGKTAVFFSATLTPINYFRNVLGGDKDDYCLLLDSPFNREKLCLLIAGNVSTRYVDRKNSYNVISQYIKKVVEAKKGNYLVFFPSYSYMDSVASIFRENYPHYNILIQAPYMTEEERDEFLQKFQLQDNKPYMGFCVLGGIFSEGIDLIGDRLLGSIIIGVGLPQICMETNLIRDYYEEKYNSGYEYGFKYPGMNKILQAAGRVIRTEKDAGVVLLIDDRYVTSSYKRLFPSSWKEHRIINDKKISSLLTEFWQKETEVNN</sequence>
<accession>A0A6I0FPQ6</accession>
<gene>
    <name evidence="17" type="ORF">F8154_00375</name>
</gene>
<dbReference type="InterPro" id="IPR014013">
    <property type="entry name" value="Helic_SF1/SF2_ATP-bd_DinG/Rad3"/>
</dbReference>
<dbReference type="InterPro" id="IPR045028">
    <property type="entry name" value="DinG/Rad3-like"/>
</dbReference>
<protein>
    <submittedName>
        <fullName evidence="17">ATP-dependent DNA helicase</fullName>
    </submittedName>
</protein>
<dbReference type="EMBL" id="WBZC01000001">
    <property type="protein sequence ID" value="KAB3541007.1"/>
    <property type="molecule type" value="Genomic_DNA"/>
</dbReference>
<keyword evidence="4" id="KW-0547">Nucleotide-binding</keyword>
<dbReference type="SMART" id="SM00491">
    <property type="entry name" value="HELICc2"/>
    <property type="match status" value="1"/>
</dbReference>
<dbReference type="AlphaFoldDB" id="A0A6I0FPQ6"/>
<dbReference type="GO" id="GO:0005524">
    <property type="term" value="F:ATP binding"/>
    <property type="evidence" value="ECO:0007669"/>
    <property type="project" value="UniProtKB-KW"/>
</dbReference>
<dbReference type="GO" id="GO:0051539">
    <property type="term" value="F:4 iron, 4 sulfur cluster binding"/>
    <property type="evidence" value="ECO:0007669"/>
    <property type="project" value="UniProtKB-KW"/>
</dbReference>
<dbReference type="GO" id="GO:0003677">
    <property type="term" value="F:DNA binding"/>
    <property type="evidence" value="ECO:0007669"/>
    <property type="project" value="UniProtKB-KW"/>
</dbReference>
<evidence type="ECO:0000256" key="3">
    <source>
        <dbReference type="ARBA" id="ARBA00022723"/>
    </source>
</evidence>
<keyword evidence="10" id="KW-0408">Iron</keyword>
<evidence type="ECO:0000256" key="12">
    <source>
        <dbReference type="ARBA" id="ARBA00023125"/>
    </source>
</evidence>
<evidence type="ECO:0000256" key="13">
    <source>
        <dbReference type="ARBA" id="ARBA00023204"/>
    </source>
</evidence>
<keyword evidence="1" id="KW-0004">4Fe-4S</keyword>
<evidence type="ECO:0000256" key="9">
    <source>
        <dbReference type="ARBA" id="ARBA00022840"/>
    </source>
</evidence>
<evidence type="ECO:0000256" key="11">
    <source>
        <dbReference type="ARBA" id="ARBA00023014"/>
    </source>
</evidence>
<evidence type="ECO:0000256" key="8">
    <source>
        <dbReference type="ARBA" id="ARBA00022839"/>
    </source>
</evidence>
<feature type="domain" description="Helicase ATP-binding" evidence="16">
    <location>
        <begin position="181"/>
        <end position="433"/>
    </location>
</feature>
<evidence type="ECO:0000256" key="14">
    <source>
        <dbReference type="ARBA" id="ARBA00023235"/>
    </source>
</evidence>
<evidence type="ECO:0000256" key="7">
    <source>
        <dbReference type="ARBA" id="ARBA00022806"/>
    </source>
</evidence>
<comment type="similarity">
    <text evidence="15">Belongs to the helicase family. DinG subfamily.</text>
</comment>
<keyword evidence="2" id="KW-0540">Nuclease</keyword>
<dbReference type="InterPro" id="IPR011604">
    <property type="entry name" value="PDDEXK-like_dom_sf"/>
</dbReference>
<dbReference type="InterPro" id="IPR006554">
    <property type="entry name" value="Helicase-like_DEXD_c2"/>
</dbReference>
<evidence type="ECO:0000256" key="15">
    <source>
        <dbReference type="ARBA" id="ARBA00038058"/>
    </source>
</evidence>
<dbReference type="SMART" id="SM00488">
    <property type="entry name" value="DEXDc2"/>
    <property type="match status" value="1"/>
</dbReference>
<dbReference type="Gene3D" id="1.10.30.20">
    <property type="entry name" value="Bacterial XPD DNA helicase, FeS cluster domain"/>
    <property type="match status" value="1"/>
</dbReference>
<keyword evidence="18" id="KW-1185">Reference proteome</keyword>
<dbReference type="PROSITE" id="PS51193">
    <property type="entry name" value="HELICASE_ATP_BIND_2"/>
    <property type="match status" value="1"/>
</dbReference>
<dbReference type="RefSeq" id="WP_151859596.1">
    <property type="nucleotide sequence ID" value="NZ_WBZC01000001.1"/>
</dbReference>
<dbReference type="SUPFAM" id="SSF52540">
    <property type="entry name" value="P-loop containing nucleoside triphosphate hydrolases"/>
    <property type="match status" value="1"/>
</dbReference>
<evidence type="ECO:0000256" key="1">
    <source>
        <dbReference type="ARBA" id="ARBA00022485"/>
    </source>
</evidence>
<keyword evidence="11" id="KW-0411">Iron-sulfur</keyword>
<organism evidence="17 18">
    <name type="scientific">Alkaliphilus pronyensis</name>
    <dbReference type="NCBI Taxonomy" id="1482732"/>
    <lineage>
        <taxon>Bacteria</taxon>
        <taxon>Bacillati</taxon>
        <taxon>Bacillota</taxon>
        <taxon>Clostridia</taxon>
        <taxon>Peptostreptococcales</taxon>
        <taxon>Natronincolaceae</taxon>
        <taxon>Alkaliphilus</taxon>
    </lineage>
</organism>
<dbReference type="Gene3D" id="3.40.50.300">
    <property type="entry name" value="P-loop containing nucleotide triphosphate hydrolases"/>
    <property type="match status" value="2"/>
</dbReference>
<evidence type="ECO:0000256" key="4">
    <source>
        <dbReference type="ARBA" id="ARBA00022741"/>
    </source>
</evidence>
<reference evidence="17 18" key="1">
    <citation type="submission" date="2019-10" db="EMBL/GenBank/DDBJ databases">
        <title>Alkaliphilus serpentinus sp. nov. and Alkaliphilus pronyensis sp. nov., two novel anaerobic alkaliphilic species isolated from the serpentinized-hosted hydrothermal field of the Prony Bay (New Caledonia).</title>
        <authorList>
            <person name="Postec A."/>
        </authorList>
    </citation>
    <scope>NUCLEOTIDE SEQUENCE [LARGE SCALE GENOMIC DNA]</scope>
    <source>
        <strain evidence="17 18">LacV</strain>
    </source>
</reference>
<dbReference type="Gene3D" id="1.10.275.40">
    <property type="match status" value="1"/>
</dbReference>
<keyword evidence="5" id="KW-0227">DNA damage</keyword>
<dbReference type="InterPro" id="IPR027417">
    <property type="entry name" value="P-loop_NTPase"/>
</dbReference>
<dbReference type="Gene3D" id="3.90.320.10">
    <property type="match status" value="1"/>
</dbReference>
<evidence type="ECO:0000256" key="5">
    <source>
        <dbReference type="ARBA" id="ARBA00022763"/>
    </source>
</evidence>
<evidence type="ECO:0000256" key="10">
    <source>
        <dbReference type="ARBA" id="ARBA00023004"/>
    </source>
</evidence>
<dbReference type="Pfam" id="PF13307">
    <property type="entry name" value="Helicase_C_2"/>
    <property type="match status" value="1"/>
</dbReference>
<keyword evidence="6" id="KW-0378">Hydrolase</keyword>
<dbReference type="GO" id="GO:0004527">
    <property type="term" value="F:exonuclease activity"/>
    <property type="evidence" value="ECO:0007669"/>
    <property type="project" value="UniProtKB-KW"/>
</dbReference>
<keyword evidence="3" id="KW-0479">Metal-binding</keyword>
<dbReference type="PANTHER" id="PTHR11472">
    <property type="entry name" value="DNA REPAIR DEAD HELICASE RAD3/XP-D SUBFAMILY MEMBER"/>
    <property type="match status" value="1"/>
</dbReference>
<evidence type="ECO:0000313" key="17">
    <source>
        <dbReference type="EMBL" id="KAB3541007.1"/>
    </source>
</evidence>
<name>A0A6I0FPQ6_9FIRM</name>
<keyword evidence="13" id="KW-0234">DNA repair</keyword>
<keyword evidence="7 17" id="KW-0347">Helicase</keyword>
<dbReference type="InterPro" id="IPR006555">
    <property type="entry name" value="ATP-dep_Helicase_C"/>
</dbReference>
<dbReference type="GO" id="GO:0016818">
    <property type="term" value="F:hydrolase activity, acting on acid anhydrides, in phosphorus-containing anhydrides"/>
    <property type="evidence" value="ECO:0007669"/>
    <property type="project" value="InterPro"/>
</dbReference>
<dbReference type="GO" id="GO:0006281">
    <property type="term" value="P:DNA repair"/>
    <property type="evidence" value="ECO:0007669"/>
    <property type="project" value="UniProtKB-KW"/>
</dbReference>
<dbReference type="InterPro" id="IPR010614">
    <property type="entry name" value="RAD3-like_helicase_DEAD"/>
</dbReference>
<dbReference type="OrthoDB" id="9765586at2"/>
<dbReference type="Pfam" id="PF12705">
    <property type="entry name" value="PDDEXK_1"/>
    <property type="match status" value="1"/>
</dbReference>
<dbReference type="GO" id="GO:0043139">
    <property type="term" value="F:5'-3' DNA helicase activity"/>
    <property type="evidence" value="ECO:0007669"/>
    <property type="project" value="UniProtKB-EC"/>
</dbReference>
<evidence type="ECO:0000256" key="6">
    <source>
        <dbReference type="ARBA" id="ARBA00022801"/>
    </source>
</evidence>
<evidence type="ECO:0000313" key="18">
    <source>
        <dbReference type="Proteomes" id="UP000432715"/>
    </source>
</evidence>
<dbReference type="InterPro" id="IPR042493">
    <property type="entry name" value="XPD_DNA_FeS"/>
</dbReference>
<keyword evidence="14" id="KW-0413">Isomerase</keyword>
<dbReference type="PANTHER" id="PTHR11472:SF34">
    <property type="entry name" value="REGULATOR OF TELOMERE ELONGATION HELICASE 1"/>
    <property type="match status" value="1"/>
</dbReference>
<dbReference type="GO" id="GO:0046872">
    <property type="term" value="F:metal ion binding"/>
    <property type="evidence" value="ECO:0007669"/>
    <property type="project" value="UniProtKB-KW"/>
</dbReference>
<keyword evidence="8" id="KW-0269">Exonuclease</keyword>
<keyword evidence="9" id="KW-0067">ATP-binding</keyword>
<dbReference type="InterPro" id="IPR038726">
    <property type="entry name" value="PDDEXK_AddAB-type"/>
</dbReference>
<evidence type="ECO:0000256" key="2">
    <source>
        <dbReference type="ARBA" id="ARBA00022722"/>
    </source>
</evidence>
<evidence type="ECO:0000259" key="16">
    <source>
        <dbReference type="PROSITE" id="PS51193"/>
    </source>
</evidence>
<dbReference type="Proteomes" id="UP000432715">
    <property type="component" value="Unassembled WGS sequence"/>
</dbReference>
<comment type="caution">
    <text evidence="17">The sequence shown here is derived from an EMBL/GenBank/DDBJ whole genome shotgun (WGS) entry which is preliminary data.</text>
</comment>